<dbReference type="KEGG" id="mic:Mic7113_4435"/>
<protein>
    <submittedName>
        <fullName evidence="1">Uncharacterized protein</fullName>
    </submittedName>
</protein>
<dbReference type="OrthoDB" id="582668at2"/>
<dbReference type="AlphaFoldDB" id="K9WIX6"/>
<gene>
    <name evidence="1" type="ORF">Mic7113_4435</name>
</gene>
<name>K9WIX6_9CYAN</name>
<evidence type="ECO:0000313" key="2">
    <source>
        <dbReference type="Proteomes" id="UP000010471"/>
    </source>
</evidence>
<keyword evidence="2" id="KW-1185">Reference proteome</keyword>
<dbReference type="HOGENOM" id="CLU_149312_0_0_3"/>
<evidence type="ECO:0000313" key="1">
    <source>
        <dbReference type="EMBL" id="AFZ20128.1"/>
    </source>
</evidence>
<accession>K9WIX6</accession>
<proteinExistence type="predicted"/>
<dbReference type="EMBL" id="CP003630">
    <property type="protein sequence ID" value="AFZ20128.1"/>
    <property type="molecule type" value="Genomic_DNA"/>
</dbReference>
<reference evidence="1 2" key="1">
    <citation type="submission" date="2012-06" db="EMBL/GenBank/DDBJ databases">
        <title>Finished chromosome of genome of Microcoleus sp. PCC 7113.</title>
        <authorList>
            <consortium name="US DOE Joint Genome Institute"/>
            <person name="Gugger M."/>
            <person name="Coursin T."/>
            <person name="Rippka R."/>
            <person name="Tandeau De Marsac N."/>
            <person name="Huntemann M."/>
            <person name="Wei C.-L."/>
            <person name="Han J."/>
            <person name="Detter J.C."/>
            <person name="Han C."/>
            <person name="Tapia R."/>
            <person name="Chen A."/>
            <person name="Kyrpides N."/>
            <person name="Mavromatis K."/>
            <person name="Markowitz V."/>
            <person name="Szeto E."/>
            <person name="Ivanova N."/>
            <person name="Pagani I."/>
            <person name="Pati A."/>
            <person name="Goodwin L."/>
            <person name="Nordberg H.P."/>
            <person name="Cantor M.N."/>
            <person name="Hua S.X."/>
            <person name="Woyke T."/>
            <person name="Kerfeld C.A."/>
        </authorList>
    </citation>
    <scope>NUCLEOTIDE SEQUENCE [LARGE SCALE GENOMIC DNA]</scope>
    <source>
        <strain evidence="1 2">PCC 7113</strain>
    </source>
</reference>
<sequence length="118" mass="13430">MTPLPPEDREWQEFLHKHRPIPPPAQFDLEDQLMKAVEKSPQPSINQRLLPCPPALIAGLLMLLSSYRLLIAAPESSRANVETFLQDNWNEVVGDTSPQLQSHDIVQVDWRLETNGAR</sequence>
<dbReference type="eggNOG" id="ENOG5033AHP">
    <property type="taxonomic scope" value="Bacteria"/>
</dbReference>
<dbReference type="STRING" id="1173027.Mic7113_4435"/>
<organism evidence="1 2">
    <name type="scientific">Allocoleopsis franciscana PCC 7113</name>
    <dbReference type="NCBI Taxonomy" id="1173027"/>
    <lineage>
        <taxon>Bacteria</taxon>
        <taxon>Bacillati</taxon>
        <taxon>Cyanobacteriota</taxon>
        <taxon>Cyanophyceae</taxon>
        <taxon>Coleofasciculales</taxon>
        <taxon>Coleofasciculaceae</taxon>
        <taxon>Allocoleopsis</taxon>
        <taxon>Allocoleopsis franciscana</taxon>
    </lineage>
</organism>
<dbReference type="RefSeq" id="WP_015184264.1">
    <property type="nucleotide sequence ID" value="NC_019738.1"/>
</dbReference>
<dbReference type="Proteomes" id="UP000010471">
    <property type="component" value="Chromosome"/>
</dbReference>